<dbReference type="AlphaFoldDB" id="A0A085VNG1"/>
<dbReference type="Pfam" id="PF01890">
    <property type="entry name" value="CbiG_C"/>
    <property type="match status" value="1"/>
</dbReference>
<feature type="domain" description="CobE/GbiG C-terminal" evidence="1">
    <location>
        <begin position="11"/>
        <end position="133"/>
    </location>
</feature>
<dbReference type="InterPro" id="IPR052553">
    <property type="entry name" value="CbiG_hydrolase"/>
</dbReference>
<dbReference type="PANTHER" id="PTHR37477">
    <property type="entry name" value="COBALT-PRECORRIN-5A HYDROLASE"/>
    <property type="match status" value="1"/>
</dbReference>
<sequence>MINPEASRPTLVVGLGCQRGCSAGELLELIEHSLHRTDFCLADVTALASIDLKAREPGLLQLAAQLDRPLKCFSATQLAVYETQLSHRSPVAFQHSGCYGVAESAALALASESGPAQLRITRQKSALATFALAISPSLDR</sequence>
<evidence type="ECO:0000259" key="1">
    <source>
        <dbReference type="Pfam" id="PF01890"/>
    </source>
</evidence>
<organism evidence="2 3">
    <name type="scientific">Pseudomonas syringae</name>
    <dbReference type="NCBI Taxonomy" id="317"/>
    <lineage>
        <taxon>Bacteria</taxon>
        <taxon>Pseudomonadati</taxon>
        <taxon>Pseudomonadota</taxon>
        <taxon>Gammaproteobacteria</taxon>
        <taxon>Pseudomonadales</taxon>
        <taxon>Pseudomonadaceae</taxon>
        <taxon>Pseudomonas</taxon>
    </lineage>
</organism>
<dbReference type="PANTHER" id="PTHR37477:SF1">
    <property type="entry name" value="COBALT-PRECORRIN-5A HYDROLASE"/>
    <property type="match status" value="1"/>
</dbReference>
<accession>A0A085VNG1</accession>
<dbReference type="RefSeq" id="WP_418903516.1">
    <property type="nucleotide sequence ID" value="NZ_JPQU01000023.1"/>
</dbReference>
<dbReference type="EMBL" id="JPQU01000023">
    <property type="protein sequence ID" value="KFE56974.1"/>
    <property type="molecule type" value="Genomic_DNA"/>
</dbReference>
<protein>
    <submittedName>
        <fullName evidence="2">Cobalamin biosynthesis protein CobE</fullName>
    </submittedName>
</protein>
<name>A0A085VNG1_PSESX</name>
<proteinExistence type="predicted"/>
<dbReference type="InterPro" id="IPR036518">
    <property type="entry name" value="CobE/GbiG_C_sf"/>
</dbReference>
<evidence type="ECO:0000313" key="3">
    <source>
        <dbReference type="Proteomes" id="UP000028631"/>
    </source>
</evidence>
<dbReference type="GO" id="GO:0009236">
    <property type="term" value="P:cobalamin biosynthetic process"/>
    <property type="evidence" value="ECO:0007669"/>
    <property type="project" value="InterPro"/>
</dbReference>
<evidence type="ECO:0000313" key="2">
    <source>
        <dbReference type="EMBL" id="KFE56974.1"/>
    </source>
</evidence>
<dbReference type="SUPFAM" id="SSF159664">
    <property type="entry name" value="CobE/GbiG C-terminal domain-like"/>
    <property type="match status" value="1"/>
</dbReference>
<comment type="caution">
    <text evidence="2">The sequence shown here is derived from an EMBL/GenBank/DDBJ whole genome shotgun (WGS) entry which is preliminary data.</text>
</comment>
<dbReference type="InterPro" id="IPR002750">
    <property type="entry name" value="CobE/GbiG_C"/>
</dbReference>
<dbReference type="Proteomes" id="UP000028631">
    <property type="component" value="Unassembled WGS sequence"/>
</dbReference>
<dbReference type="PATRIC" id="fig|317.175.peg.1512"/>
<reference evidence="2 3" key="1">
    <citation type="submission" date="2014-07" db="EMBL/GenBank/DDBJ databases">
        <title>Draft Genome Sequences of Environmental Pseudomonas syringae strains.</title>
        <authorList>
            <person name="Baltrus D.A."/>
            <person name="Berge O."/>
            <person name="Morris C."/>
        </authorList>
    </citation>
    <scope>NUCLEOTIDE SEQUENCE [LARGE SCALE GENOMIC DNA]</scope>
    <source>
        <strain evidence="2 3">GAW0119</strain>
    </source>
</reference>
<keyword evidence="3" id="KW-1185">Reference proteome</keyword>
<gene>
    <name evidence="2" type="ORF">IV01_07290</name>
</gene>
<dbReference type="Gene3D" id="3.30.420.180">
    <property type="entry name" value="CobE/GbiG C-terminal domain"/>
    <property type="match status" value="1"/>
</dbReference>